<dbReference type="CTD" id="9811805"/>
<keyword evidence="3" id="KW-0949">S-adenosyl-L-methionine</keyword>
<evidence type="ECO:0000313" key="7">
    <source>
        <dbReference type="Proteomes" id="UP000008281"/>
    </source>
</evidence>
<feature type="region of interest" description="Disordered" evidence="4">
    <location>
        <begin position="368"/>
        <end position="401"/>
    </location>
</feature>
<evidence type="ECO:0000256" key="2">
    <source>
        <dbReference type="ARBA" id="ARBA00022679"/>
    </source>
</evidence>
<dbReference type="HOGENOM" id="CLU_052736_0_0_1"/>
<dbReference type="InterPro" id="IPR038459">
    <property type="entry name" value="MT_TRM10-typ_sf"/>
</dbReference>
<keyword evidence="7" id="KW-1185">Reference proteome</keyword>
<dbReference type="Gene3D" id="3.40.1280.30">
    <property type="match status" value="1"/>
</dbReference>
<dbReference type="GO" id="GO:0000049">
    <property type="term" value="F:tRNA binding"/>
    <property type="evidence" value="ECO:0007669"/>
    <property type="project" value="TreeGrafter"/>
</dbReference>
<dbReference type="OrthoDB" id="9976048at2759"/>
<keyword evidence="1" id="KW-0489">Methyltransferase</keyword>
<proteinExistence type="predicted"/>
<protein>
    <recommendedName>
        <fullName evidence="5">SAM-dependent MTase TRM10-type domain-containing protein</fullName>
    </recommendedName>
</protein>
<dbReference type="FunFam" id="3.40.1280.30:FF:000010">
    <property type="entry name" value="Protein CBG14899"/>
    <property type="match status" value="1"/>
</dbReference>
<gene>
    <name evidence="6" type="ORF">CRE_02948</name>
</gene>
<evidence type="ECO:0000313" key="6">
    <source>
        <dbReference type="EMBL" id="EFO83415.1"/>
    </source>
</evidence>
<reference evidence="6" key="1">
    <citation type="submission" date="2007-07" db="EMBL/GenBank/DDBJ databases">
        <title>PCAP assembly of the Caenorhabditis remanei genome.</title>
        <authorList>
            <consortium name="The Caenorhabditis remanei Sequencing Consortium"/>
            <person name="Wilson R.K."/>
        </authorList>
    </citation>
    <scope>NUCLEOTIDE SEQUENCE [LARGE SCALE GENOMIC DNA]</scope>
    <source>
        <strain evidence="6">PB4641</strain>
    </source>
</reference>
<organism evidence="7">
    <name type="scientific">Caenorhabditis remanei</name>
    <name type="common">Caenorhabditis vulgaris</name>
    <dbReference type="NCBI Taxonomy" id="31234"/>
    <lineage>
        <taxon>Eukaryota</taxon>
        <taxon>Metazoa</taxon>
        <taxon>Ecdysozoa</taxon>
        <taxon>Nematoda</taxon>
        <taxon>Chromadorea</taxon>
        <taxon>Rhabditida</taxon>
        <taxon>Rhabditina</taxon>
        <taxon>Rhabditomorpha</taxon>
        <taxon>Rhabditoidea</taxon>
        <taxon>Rhabditidae</taxon>
        <taxon>Peloderinae</taxon>
        <taxon>Caenorhabditis</taxon>
    </lineage>
</organism>
<keyword evidence="2" id="KW-0808">Transferase</keyword>
<evidence type="ECO:0000256" key="4">
    <source>
        <dbReference type="SAM" id="MobiDB-lite"/>
    </source>
</evidence>
<dbReference type="PROSITE" id="PS51257">
    <property type="entry name" value="PROKAR_LIPOPROTEIN"/>
    <property type="match status" value="1"/>
</dbReference>
<dbReference type="KEGG" id="crq:GCK72_010740"/>
<dbReference type="eggNOG" id="KOG2967">
    <property type="taxonomic scope" value="Eukaryota"/>
</dbReference>
<feature type="domain" description="SAM-dependent MTase TRM10-type" evidence="5">
    <location>
        <begin position="169"/>
        <end position="367"/>
    </location>
</feature>
<dbReference type="GO" id="GO:0097745">
    <property type="term" value="P:mitochondrial tRNA 5'-end processing"/>
    <property type="evidence" value="ECO:0007669"/>
    <property type="project" value="TreeGrafter"/>
</dbReference>
<feature type="compositionally biased region" description="Basic and acidic residues" evidence="4">
    <location>
        <begin position="383"/>
        <end position="392"/>
    </location>
</feature>
<dbReference type="RefSeq" id="XP_003111554.2">
    <property type="nucleotide sequence ID" value="XM_003111506.2"/>
</dbReference>
<dbReference type="InterPro" id="IPR028564">
    <property type="entry name" value="MT_TRM10-typ"/>
</dbReference>
<dbReference type="InterPro" id="IPR007356">
    <property type="entry name" value="tRNA_m1G_MeTrfase_euk"/>
</dbReference>
<evidence type="ECO:0000259" key="5">
    <source>
        <dbReference type="PROSITE" id="PS51675"/>
    </source>
</evidence>
<dbReference type="STRING" id="31234.E3LWV4"/>
<dbReference type="PANTHER" id="PTHR13563:SF12">
    <property type="entry name" value="PROTEIN CBG09110"/>
    <property type="match status" value="1"/>
</dbReference>
<dbReference type="GO" id="GO:0005739">
    <property type="term" value="C:mitochondrion"/>
    <property type="evidence" value="ECO:0007669"/>
    <property type="project" value="TreeGrafter"/>
</dbReference>
<dbReference type="PANTHER" id="PTHR13563">
    <property type="entry name" value="TRNA (GUANINE-9-) METHYLTRANSFERASE"/>
    <property type="match status" value="1"/>
</dbReference>
<dbReference type="GO" id="GO:0005654">
    <property type="term" value="C:nucleoplasm"/>
    <property type="evidence" value="ECO:0007669"/>
    <property type="project" value="TreeGrafter"/>
</dbReference>
<evidence type="ECO:0000256" key="1">
    <source>
        <dbReference type="ARBA" id="ARBA00022603"/>
    </source>
</evidence>
<dbReference type="GO" id="GO:0070131">
    <property type="term" value="P:positive regulation of mitochondrial translation"/>
    <property type="evidence" value="ECO:0007669"/>
    <property type="project" value="TreeGrafter"/>
</dbReference>
<dbReference type="GeneID" id="9811805"/>
<dbReference type="InParanoid" id="E3LWV4"/>
<dbReference type="PROSITE" id="PS51675">
    <property type="entry name" value="SAM_MT_TRM10"/>
    <property type="match status" value="1"/>
</dbReference>
<dbReference type="OMA" id="ARIPFNE"/>
<sequence length="401" mass="46398">MIPLTRLFARAFLSPKRKTTTFLSSSSSCHSSSIAEDEEVSFESLKPSRSFEKSLTKELKDRYEKTLKEFEIFVYMGKYVPNKMSDDAWKQSLECKSLNDRLSYWEYLALTARREQRKTKVNSSKQARYKEILEEQQKRYDAGGMGYGPEMYQLIGNPLRNQKRVNNIEGSRVFSSMNAGAPRIALDLQYMSEVNRRESSELGNQMQYCISENFASNFPLVLDFVNSPSQEFLEQWLQKSVGYYTGNYVNQTILPEFSTKGIKDFYGNSANTIYISPNARDVLDGPLTADVIGICVTMGRKREALSAARRSKIRAYRLPIHRYVKWKSGPQFLPFPNLLNVLREVYTSGGDWSRALHNNISKRHLVDTNEDEQKKMQSLRRRTREEERRELTEAIISATKD</sequence>
<dbReference type="GO" id="GO:0032259">
    <property type="term" value="P:methylation"/>
    <property type="evidence" value="ECO:0007669"/>
    <property type="project" value="UniProtKB-KW"/>
</dbReference>
<dbReference type="AlphaFoldDB" id="E3LWV4"/>
<dbReference type="Proteomes" id="UP000008281">
    <property type="component" value="Unassembled WGS sequence"/>
</dbReference>
<dbReference type="FunCoup" id="E3LWV4">
    <property type="interactions" value="187"/>
</dbReference>
<dbReference type="EMBL" id="DS268417">
    <property type="protein sequence ID" value="EFO83415.1"/>
    <property type="molecule type" value="Genomic_DNA"/>
</dbReference>
<evidence type="ECO:0000256" key="3">
    <source>
        <dbReference type="ARBA" id="ARBA00022691"/>
    </source>
</evidence>
<name>E3LWV4_CAERE</name>
<accession>E3LWV4</accession>
<dbReference type="GO" id="GO:0008168">
    <property type="term" value="F:methyltransferase activity"/>
    <property type="evidence" value="ECO:0007669"/>
    <property type="project" value="UniProtKB-KW"/>
</dbReference>